<reference evidence="3 4" key="1">
    <citation type="submission" date="2021-08" db="EMBL/GenBank/DDBJ databases">
        <title>Genomic Architecture of Streptomyces flavotricini NGL1 and Streptomyces erythrochromogenes HMS4 With Differential Plant Beneficial attributes and laccase production capabilities.</title>
        <authorList>
            <person name="Salwan R."/>
            <person name="Kaur R."/>
            <person name="Sharma V."/>
        </authorList>
    </citation>
    <scope>NUCLEOTIDE SEQUENCE [LARGE SCALE GENOMIC DNA]</scope>
    <source>
        <strain evidence="3 4">NGL1</strain>
    </source>
</reference>
<gene>
    <name evidence="3" type="ORF">K7B10_39120</name>
</gene>
<dbReference type="InterPro" id="IPR001387">
    <property type="entry name" value="Cro/C1-type_HTH"/>
</dbReference>
<accession>A0ABS8EKC6</accession>
<dbReference type="Gene3D" id="1.10.260.40">
    <property type="entry name" value="lambda repressor-like DNA-binding domains"/>
    <property type="match status" value="1"/>
</dbReference>
<dbReference type="CDD" id="cd00093">
    <property type="entry name" value="HTH_XRE"/>
    <property type="match status" value="1"/>
</dbReference>
<feature type="compositionally biased region" description="Low complexity" evidence="1">
    <location>
        <begin position="217"/>
        <end position="235"/>
    </location>
</feature>
<dbReference type="SUPFAM" id="SSF47413">
    <property type="entry name" value="lambda repressor-like DNA-binding domains"/>
    <property type="match status" value="1"/>
</dbReference>
<organism evidence="3 4">
    <name type="scientific">Streptomyces flavotricini</name>
    <dbReference type="NCBI Taxonomy" id="66888"/>
    <lineage>
        <taxon>Bacteria</taxon>
        <taxon>Bacillati</taxon>
        <taxon>Actinomycetota</taxon>
        <taxon>Actinomycetes</taxon>
        <taxon>Kitasatosporales</taxon>
        <taxon>Streptomycetaceae</taxon>
        <taxon>Streptomyces</taxon>
    </lineage>
</organism>
<feature type="region of interest" description="Disordered" evidence="1">
    <location>
        <begin position="182"/>
        <end position="236"/>
    </location>
</feature>
<evidence type="ECO:0000313" key="3">
    <source>
        <dbReference type="EMBL" id="MCC0100664.1"/>
    </source>
</evidence>
<name>A0ABS8EKC6_9ACTN</name>
<protein>
    <submittedName>
        <fullName evidence="3">Helix-turn-helix domain-containing protein</fullName>
    </submittedName>
</protein>
<dbReference type="SMART" id="SM00530">
    <property type="entry name" value="HTH_XRE"/>
    <property type="match status" value="1"/>
</dbReference>
<feature type="compositionally biased region" description="Basic and acidic residues" evidence="1">
    <location>
        <begin position="188"/>
        <end position="203"/>
    </location>
</feature>
<sequence>MGRPEQPLPYPDRPLGRLAQALRNARVRAGFTFSELADEVVGFSESTLKRAASGKTLPTRETVTAYAHACSTEPGPLLNLWEAAVEERRPLRPAAPKVTKIRDAAALGAALHSLHVGAGNPSCREIEKRTRNSPGIIRVPRTTAHQILYRQRFPSSRTQLKALLTVLGVPETQHADWLQAWSHANRQRPSDRDAARTRKDQLQRRITHPRVPAPFDNTTSGNGTTPPTRPELTTPDDAYLMRLDGGILELKRPGR</sequence>
<dbReference type="RefSeq" id="WP_229344511.1">
    <property type="nucleotide sequence ID" value="NZ_JAINUL010000001.1"/>
</dbReference>
<feature type="domain" description="HTH cro/C1-type" evidence="2">
    <location>
        <begin position="21"/>
        <end position="77"/>
    </location>
</feature>
<keyword evidence="4" id="KW-1185">Reference proteome</keyword>
<evidence type="ECO:0000256" key="1">
    <source>
        <dbReference type="SAM" id="MobiDB-lite"/>
    </source>
</evidence>
<evidence type="ECO:0000313" key="4">
    <source>
        <dbReference type="Proteomes" id="UP001520654"/>
    </source>
</evidence>
<dbReference type="InterPro" id="IPR010982">
    <property type="entry name" value="Lambda_DNA-bd_dom_sf"/>
</dbReference>
<comment type="caution">
    <text evidence="3">The sequence shown here is derived from an EMBL/GenBank/DDBJ whole genome shotgun (WGS) entry which is preliminary data.</text>
</comment>
<dbReference type="EMBL" id="JAINUL010000001">
    <property type="protein sequence ID" value="MCC0100664.1"/>
    <property type="molecule type" value="Genomic_DNA"/>
</dbReference>
<evidence type="ECO:0000259" key="2">
    <source>
        <dbReference type="SMART" id="SM00530"/>
    </source>
</evidence>
<proteinExistence type="predicted"/>
<dbReference type="Pfam" id="PF13560">
    <property type="entry name" value="HTH_31"/>
    <property type="match status" value="1"/>
</dbReference>
<dbReference type="Proteomes" id="UP001520654">
    <property type="component" value="Unassembled WGS sequence"/>
</dbReference>